<feature type="non-terminal residue" evidence="1">
    <location>
        <position position="1"/>
    </location>
</feature>
<evidence type="ECO:0000313" key="1">
    <source>
        <dbReference type="EMBL" id="EKM28665.1"/>
    </source>
</evidence>
<accession>A0A454CQP1</accession>
<name>A0A454CQP1_VIBHA</name>
<protein>
    <submittedName>
        <fullName evidence="1">Uncharacterized protein</fullName>
    </submittedName>
</protein>
<dbReference type="EMBL" id="AJSR01002436">
    <property type="protein sequence ID" value="EKM28665.1"/>
    <property type="molecule type" value="Genomic_DNA"/>
</dbReference>
<reference evidence="1 2" key="1">
    <citation type="submission" date="2012-10" db="EMBL/GenBank/DDBJ databases">
        <title>Genome sequence of Vibrio Cholerae HENC-02.</title>
        <authorList>
            <person name="Eppinger M."/>
            <person name="Hasan N.A."/>
            <person name="Sengamalay N."/>
            <person name="Hine E."/>
            <person name="Su Q."/>
            <person name="Daugherty S.C."/>
            <person name="Young S."/>
            <person name="Sadzewicz L."/>
            <person name="Tallon L."/>
            <person name="Cebula T.A."/>
            <person name="Ravel J."/>
            <person name="Colwell R.R."/>
        </authorList>
    </citation>
    <scope>NUCLEOTIDE SEQUENCE [LARGE SCALE GENOMIC DNA]</scope>
    <source>
        <strain evidence="1 2">HENC-02</strain>
    </source>
</reference>
<dbReference type="PROSITE" id="PS51257">
    <property type="entry name" value="PROKAR_LIPOPROTEIN"/>
    <property type="match status" value="1"/>
</dbReference>
<gene>
    <name evidence="1" type="ORF">VCHENC02_5458B</name>
</gene>
<dbReference type="AlphaFoldDB" id="A0A454CQP1"/>
<sequence>MRPFVFVAIPVIPVGECPALNAISTGCEE</sequence>
<comment type="caution">
    <text evidence="1">The sequence shown here is derived from an EMBL/GenBank/DDBJ whole genome shotgun (WGS) entry which is preliminary data.</text>
</comment>
<dbReference type="Proteomes" id="UP000008367">
    <property type="component" value="Unassembled WGS sequence"/>
</dbReference>
<proteinExistence type="predicted"/>
<evidence type="ECO:0000313" key="2">
    <source>
        <dbReference type="Proteomes" id="UP000008367"/>
    </source>
</evidence>
<organism evidence="1 2">
    <name type="scientific">Vibrio harveyi</name>
    <name type="common">Beneckea harveyi</name>
    <dbReference type="NCBI Taxonomy" id="669"/>
    <lineage>
        <taxon>Bacteria</taxon>
        <taxon>Pseudomonadati</taxon>
        <taxon>Pseudomonadota</taxon>
        <taxon>Gammaproteobacteria</taxon>
        <taxon>Vibrionales</taxon>
        <taxon>Vibrionaceae</taxon>
        <taxon>Vibrio</taxon>
    </lineage>
</organism>